<dbReference type="InterPro" id="IPR013424">
    <property type="entry name" value="Ice-binding_C"/>
</dbReference>
<comment type="caution">
    <text evidence="3">The sequence shown here is derived from an EMBL/GenBank/DDBJ whole genome shotgun (WGS) entry which is preliminary data.</text>
</comment>
<name>A0ABW9VDY2_9BURK</name>
<feature type="region of interest" description="Disordered" evidence="1">
    <location>
        <begin position="152"/>
        <end position="258"/>
    </location>
</feature>
<keyword evidence="4" id="KW-1185">Reference proteome</keyword>
<organism evidence="3 4">
    <name type="scientific">Duganella qianjiadongensis</name>
    <dbReference type="NCBI Taxonomy" id="2692176"/>
    <lineage>
        <taxon>Bacteria</taxon>
        <taxon>Pseudomonadati</taxon>
        <taxon>Pseudomonadota</taxon>
        <taxon>Betaproteobacteria</taxon>
        <taxon>Burkholderiales</taxon>
        <taxon>Oxalobacteraceae</taxon>
        <taxon>Telluria group</taxon>
        <taxon>Duganella</taxon>
    </lineage>
</organism>
<dbReference type="Proteomes" id="UP000478090">
    <property type="component" value="Unassembled WGS sequence"/>
</dbReference>
<dbReference type="EMBL" id="WWCM01000001">
    <property type="protein sequence ID" value="MYM37781.1"/>
    <property type="molecule type" value="Genomic_DNA"/>
</dbReference>
<dbReference type="NCBIfam" id="NF038119">
    <property type="entry name" value="PEP_CTERM_MHFG"/>
    <property type="match status" value="1"/>
</dbReference>
<dbReference type="RefSeq" id="WP_161037220.1">
    <property type="nucleotide sequence ID" value="NZ_WWCM01000001.1"/>
</dbReference>
<accession>A0ABW9VDY2</accession>
<dbReference type="Pfam" id="PF07589">
    <property type="entry name" value="PEP-CTERM"/>
    <property type="match status" value="1"/>
</dbReference>
<evidence type="ECO:0000313" key="4">
    <source>
        <dbReference type="Proteomes" id="UP000478090"/>
    </source>
</evidence>
<dbReference type="NCBIfam" id="TIGR02595">
    <property type="entry name" value="PEP_CTERM"/>
    <property type="match status" value="1"/>
</dbReference>
<evidence type="ECO:0000259" key="2">
    <source>
        <dbReference type="Pfam" id="PF07589"/>
    </source>
</evidence>
<protein>
    <submittedName>
        <fullName evidence="3">PEP-CTERM sorting domain-containing protein</fullName>
    </submittedName>
</protein>
<sequence length="287" mass="29963">MPISLAITLASASIAATEPPCSWDHPGRNPYRGSIAAAIDRYTDIAPAIASTLKRRMGENQPDDNVIITRDAITGRERYAAQIRAMHFGAASVCSSVSREGWNASRREPAKVYCVGQVCLLVPRICGNISRITRLEAPAQGKAAYYASPGAAKPQEGLAPLQHSPASTVQPAPAPAAPLHTAMRPEAEAASAPDTPRLPLTEAEAPAPVVQADTDATPRNRLPGRTPVIWTGSDDSWRNPGSVGGGGNGGGAGSTNLPSAVPEPSGAFMFAAGLALLALIRRRRQRA</sequence>
<reference evidence="3 4" key="1">
    <citation type="submission" date="2019-12" db="EMBL/GenBank/DDBJ databases">
        <title>Novel species isolated from a subtropical stream in China.</title>
        <authorList>
            <person name="Lu H."/>
        </authorList>
    </citation>
    <scope>NUCLEOTIDE SEQUENCE [LARGE SCALE GENOMIC DNA]</scope>
    <source>
        <strain evidence="3 4">CY13W</strain>
    </source>
</reference>
<evidence type="ECO:0000256" key="1">
    <source>
        <dbReference type="SAM" id="MobiDB-lite"/>
    </source>
</evidence>
<proteinExistence type="predicted"/>
<evidence type="ECO:0000313" key="3">
    <source>
        <dbReference type="EMBL" id="MYM37781.1"/>
    </source>
</evidence>
<feature type="domain" description="Ice-binding protein C-terminal" evidence="2">
    <location>
        <begin position="260"/>
        <end position="284"/>
    </location>
</feature>
<gene>
    <name evidence="3" type="ORF">GTP27_00360</name>
</gene>
<feature type="compositionally biased region" description="Gly residues" evidence="1">
    <location>
        <begin position="242"/>
        <end position="253"/>
    </location>
</feature>